<evidence type="ECO:0000256" key="11">
    <source>
        <dbReference type="SAM" id="Coils"/>
    </source>
</evidence>
<dbReference type="EC" id="1.5.5.2" evidence="2"/>
<dbReference type="RefSeq" id="WP_073615549.1">
    <property type="nucleotide sequence ID" value="NZ_FRFE01000027.1"/>
</dbReference>
<evidence type="ECO:0000256" key="1">
    <source>
        <dbReference type="ARBA" id="ARBA00004739"/>
    </source>
</evidence>
<accession>A0A1M7YGD9</accession>
<dbReference type="InterPro" id="IPR008219">
    <property type="entry name" value="PRODH_bac_arc"/>
</dbReference>
<comment type="cofactor">
    <cofactor evidence="10">
        <name>FAD</name>
        <dbReference type="ChEBI" id="CHEBI:57692"/>
    </cofactor>
    <text evidence="10">Binds 1 FAD per subunit.</text>
</comment>
<keyword evidence="3" id="KW-0285">Flavoprotein</keyword>
<feature type="binding site" evidence="9">
    <location>
        <position position="284"/>
    </location>
    <ligand>
        <name>substrate</name>
    </ligand>
</feature>
<keyword evidence="4 10" id="KW-0547">Nucleotide-binding</keyword>
<dbReference type="InterPro" id="IPR029041">
    <property type="entry name" value="FAD-linked_oxidoreductase-like"/>
</dbReference>
<evidence type="ECO:0000259" key="12">
    <source>
        <dbReference type="Pfam" id="PF01619"/>
    </source>
</evidence>
<feature type="domain" description="Proline dehydrogenase" evidence="12">
    <location>
        <begin position="36"/>
        <end position="294"/>
    </location>
</feature>
<dbReference type="PIRSF" id="PIRSF000196">
    <property type="entry name" value="Pro_dehydrog"/>
    <property type="match status" value="1"/>
</dbReference>
<dbReference type="Proteomes" id="UP000184603">
    <property type="component" value="Unassembled WGS sequence"/>
</dbReference>
<dbReference type="UniPathway" id="UPA00261">
    <property type="reaction ID" value="UER00373"/>
</dbReference>
<keyword evidence="6" id="KW-0560">Oxidoreductase</keyword>
<keyword evidence="7" id="KW-0642">Proline metabolism</keyword>
<evidence type="ECO:0000256" key="2">
    <source>
        <dbReference type="ARBA" id="ARBA00012695"/>
    </source>
</evidence>
<dbReference type="EMBL" id="FRFE01000027">
    <property type="protein sequence ID" value="SHO51651.1"/>
    <property type="molecule type" value="Genomic_DNA"/>
</dbReference>
<gene>
    <name evidence="13" type="ORF">SAMN02745220_04122</name>
</gene>
<dbReference type="InterPro" id="IPR002872">
    <property type="entry name" value="Proline_DH_dom"/>
</dbReference>
<dbReference type="GO" id="GO:0010133">
    <property type="term" value="P:L-proline catabolic process to L-glutamate"/>
    <property type="evidence" value="ECO:0007669"/>
    <property type="project" value="UniProtKB-UniPathway"/>
</dbReference>
<dbReference type="GO" id="GO:0004657">
    <property type="term" value="F:proline dehydrogenase activity"/>
    <property type="evidence" value="ECO:0007669"/>
    <property type="project" value="UniProtKB-EC"/>
</dbReference>
<evidence type="ECO:0000313" key="13">
    <source>
        <dbReference type="EMBL" id="SHO51651.1"/>
    </source>
</evidence>
<proteinExistence type="predicted"/>
<keyword evidence="5 10" id="KW-0274">FAD</keyword>
<comment type="pathway">
    <text evidence="1">Amino-acid degradation; L-proline degradation into L-glutamate; L-glutamate from L-proline: step 1/2.</text>
</comment>
<dbReference type="SUPFAM" id="SSF51730">
    <property type="entry name" value="FAD-linked oxidoreductase"/>
    <property type="match status" value="1"/>
</dbReference>
<comment type="catalytic activity">
    <reaction evidence="8">
        <text>L-proline + a quinone = (S)-1-pyrroline-5-carboxylate + a quinol + H(+)</text>
        <dbReference type="Rhea" id="RHEA:23784"/>
        <dbReference type="ChEBI" id="CHEBI:15378"/>
        <dbReference type="ChEBI" id="CHEBI:17388"/>
        <dbReference type="ChEBI" id="CHEBI:24646"/>
        <dbReference type="ChEBI" id="CHEBI:60039"/>
        <dbReference type="ChEBI" id="CHEBI:132124"/>
        <dbReference type="EC" id="1.5.5.2"/>
    </reaction>
</comment>
<feature type="binding site" evidence="10">
    <location>
        <position position="124"/>
    </location>
    <ligand>
        <name>FAD</name>
        <dbReference type="ChEBI" id="CHEBI:57692"/>
    </ligand>
</feature>
<evidence type="ECO:0000256" key="4">
    <source>
        <dbReference type="ARBA" id="ARBA00022741"/>
    </source>
</evidence>
<organism evidence="13 14">
    <name type="scientific">Desulfopila aestuarii DSM 18488</name>
    <dbReference type="NCBI Taxonomy" id="1121416"/>
    <lineage>
        <taxon>Bacteria</taxon>
        <taxon>Pseudomonadati</taxon>
        <taxon>Thermodesulfobacteriota</taxon>
        <taxon>Desulfobulbia</taxon>
        <taxon>Desulfobulbales</taxon>
        <taxon>Desulfocapsaceae</taxon>
        <taxon>Desulfopila</taxon>
    </lineage>
</organism>
<keyword evidence="14" id="KW-1185">Reference proteome</keyword>
<dbReference type="PANTHER" id="PTHR13914:SF0">
    <property type="entry name" value="PROLINE DEHYDROGENASE 1, MITOCHONDRIAL"/>
    <property type="match status" value="1"/>
</dbReference>
<dbReference type="InterPro" id="IPR015659">
    <property type="entry name" value="Proline_oxidase"/>
</dbReference>
<evidence type="ECO:0000256" key="7">
    <source>
        <dbReference type="ARBA" id="ARBA00023062"/>
    </source>
</evidence>
<name>A0A1M7YGD9_9BACT</name>
<dbReference type="PANTHER" id="PTHR13914">
    <property type="entry name" value="PROLINE OXIDASE"/>
    <property type="match status" value="1"/>
</dbReference>
<feature type="binding site" evidence="9">
    <location>
        <position position="283"/>
    </location>
    <ligand>
        <name>substrate</name>
    </ligand>
</feature>
<evidence type="ECO:0000256" key="5">
    <source>
        <dbReference type="ARBA" id="ARBA00022827"/>
    </source>
</evidence>
<evidence type="ECO:0000256" key="8">
    <source>
        <dbReference type="ARBA" id="ARBA00048779"/>
    </source>
</evidence>
<evidence type="ECO:0000313" key="14">
    <source>
        <dbReference type="Proteomes" id="UP000184603"/>
    </source>
</evidence>
<sequence length="303" mass="35098">MLNKLISNILPYMPEKLVWQFSKDYIAGETIEDAVNAALKLNEQGILTTIDVLGEFIKNLDEAEANKNEYLEVIEVAEKAKVNGNYSLKPTFFGLLIDKEVAYQHIREIVAKAASYNNFVRIDMEDTPCTDMEIELFRRLKEEFPANVGLVLQSYLKRTHQDIKNFKDIHSEEVPINFRLCKGIYVEPASLAYKKYDEINTHFLEDIELMLKEKMYPAIATHDKPVIDGAYKLLEKYNYPKENYEFQMLYGVTPALRQSIVDAGHRLRVYVPFGKHWFGYCTRRVKENPAMASVILKAIFFKG</sequence>
<evidence type="ECO:0000256" key="6">
    <source>
        <dbReference type="ARBA" id="ARBA00023002"/>
    </source>
</evidence>
<keyword evidence="11" id="KW-0175">Coiled coil</keyword>
<feature type="binding site" evidence="10">
    <location>
        <position position="153"/>
    </location>
    <ligand>
        <name>FAD</name>
        <dbReference type="ChEBI" id="CHEBI:57692"/>
    </ligand>
</feature>
<evidence type="ECO:0000256" key="3">
    <source>
        <dbReference type="ARBA" id="ARBA00022630"/>
    </source>
</evidence>
<evidence type="ECO:0000256" key="9">
    <source>
        <dbReference type="PIRSR" id="PIRSR000196-1"/>
    </source>
</evidence>
<feature type="binding site" evidence="10">
    <location>
        <begin position="221"/>
        <end position="222"/>
    </location>
    <ligand>
        <name>FAD</name>
        <dbReference type="ChEBI" id="CHEBI:57692"/>
    </ligand>
</feature>
<evidence type="ECO:0000256" key="10">
    <source>
        <dbReference type="PIRSR" id="PIRSR000196-2"/>
    </source>
</evidence>
<dbReference type="GO" id="GO:0000166">
    <property type="term" value="F:nucleotide binding"/>
    <property type="evidence" value="ECO:0007669"/>
    <property type="project" value="UniProtKB-KW"/>
</dbReference>
<protein>
    <recommendedName>
        <fullName evidence="2">proline dehydrogenase</fullName>
        <ecNumber evidence="2">1.5.5.2</ecNumber>
    </recommendedName>
</protein>
<feature type="coiled-coil region" evidence="11">
    <location>
        <begin position="53"/>
        <end position="80"/>
    </location>
</feature>
<feature type="binding site" evidence="9">
    <location>
        <position position="89"/>
    </location>
    <ligand>
        <name>substrate</name>
    </ligand>
</feature>
<dbReference type="STRING" id="1121416.SAMN02745220_04122"/>
<dbReference type="OrthoDB" id="9773461at2"/>
<dbReference type="Pfam" id="PF01619">
    <property type="entry name" value="Pro_dh"/>
    <property type="match status" value="1"/>
</dbReference>
<reference evidence="13 14" key="1">
    <citation type="submission" date="2016-12" db="EMBL/GenBank/DDBJ databases">
        <authorList>
            <person name="Song W.-J."/>
            <person name="Kurnit D.M."/>
        </authorList>
    </citation>
    <scope>NUCLEOTIDE SEQUENCE [LARGE SCALE GENOMIC DNA]</scope>
    <source>
        <strain evidence="13 14">DSM 18488</strain>
    </source>
</reference>
<dbReference type="Gene3D" id="3.20.20.220">
    <property type="match status" value="1"/>
</dbReference>
<dbReference type="AlphaFoldDB" id="A0A1M7YGD9"/>